<keyword evidence="3" id="KW-1185">Reference proteome</keyword>
<feature type="transmembrane region" description="Helical" evidence="1">
    <location>
        <begin position="43"/>
        <end position="60"/>
    </location>
</feature>
<feature type="transmembrane region" description="Helical" evidence="1">
    <location>
        <begin position="12"/>
        <end position="37"/>
    </location>
</feature>
<feature type="non-terminal residue" evidence="2">
    <location>
        <position position="1"/>
    </location>
</feature>
<organism evidence="2 3">
    <name type="scientific">Brachyspira innocens</name>
    <dbReference type="NCBI Taxonomy" id="13264"/>
    <lineage>
        <taxon>Bacteria</taxon>
        <taxon>Pseudomonadati</taxon>
        <taxon>Spirochaetota</taxon>
        <taxon>Spirochaetia</taxon>
        <taxon>Brachyspirales</taxon>
        <taxon>Brachyspiraceae</taxon>
        <taxon>Brachyspira</taxon>
    </lineage>
</organism>
<dbReference type="EMBL" id="JAUPBM010000115">
    <property type="protein sequence ID" value="MDO7020904.1"/>
    <property type="molecule type" value="Genomic_DNA"/>
</dbReference>
<evidence type="ECO:0000313" key="2">
    <source>
        <dbReference type="EMBL" id="MDO7020904.1"/>
    </source>
</evidence>
<gene>
    <name evidence="2" type="ORF">Q5M86_08975</name>
</gene>
<protein>
    <recommendedName>
        <fullName evidence="4">Sulfatase</fullName>
    </recommendedName>
</protein>
<evidence type="ECO:0000256" key="1">
    <source>
        <dbReference type="SAM" id="Phobius"/>
    </source>
</evidence>
<accession>A0ABT8YYG2</accession>
<dbReference type="Proteomes" id="UP001175147">
    <property type="component" value="Unassembled WGS sequence"/>
</dbReference>
<keyword evidence="1" id="KW-0472">Membrane</keyword>
<dbReference type="RefSeq" id="WP_304392362.1">
    <property type="nucleotide sequence ID" value="NZ_JAUPBM010000115.1"/>
</dbReference>
<name>A0ABT8YYG2_9SPIR</name>
<proteinExistence type="predicted"/>
<reference evidence="2" key="1">
    <citation type="submission" date="2023-07" db="EMBL/GenBank/DDBJ databases">
        <title>Mucosal microbiota of week-old chicken and adult hens.</title>
        <authorList>
            <person name="Volf J."/>
            <person name="Karasova D."/>
            <person name="Crhanova M."/>
            <person name="Faldynova M."/>
            <person name="Prikrylova H."/>
            <person name="Zeman M."/>
            <person name="Babak V."/>
            <person name="Rajova J."/>
            <person name="Rychlik I."/>
        </authorList>
    </citation>
    <scope>NUCLEOTIDE SEQUENCE</scope>
    <source>
        <strain evidence="2">ET902</strain>
    </source>
</reference>
<evidence type="ECO:0008006" key="4">
    <source>
        <dbReference type="Google" id="ProtNLM"/>
    </source>
</evidence>
<keyword evidence="1" id="KW-0812">Transmembrane</keyword>
<keyword evidence="1" id="KW-1133">Transmembrane helix</keyword>
<sequence>SLLAVLSLKMKIITIVATIIYFSIILLLVSLFIYNLIKMKRSTSIVMVSSILIFIFAIFFRKTNLEIWKVDFLFFSNRNGIIDTINYRINYDRITNIKYSKEDISQAINVLKSFEEKRDYSNLILQSITDNKRDIFLIFLESFYDYSHFTNMFDKDPFPEEYRQWANNSRKISPNDGGGSFNARLTGLTASSPLTPKMQNTKNKYSLPHLLDCNGYYTIALEEADNTYNLNTFLPSIYFDEIVFKLGTTNIDNYLQTNIKNFNSPIFVYGFTTLGHTGVHIDNDLNIASNNENFMNYFSNDDKLKIIETMDNSAMTAIEVIKTRDTILQYYPNALIIFKHDHLYSYLRGIIENSSIDNDIKMSFLNDNAPTPILIWDGTNGAYKAPDNFVPENIPMFIAVNAGVTNYKNSMISLLYKEEIDGFISTYHKYYRITNDTLLLENNIDTTSKIFQYENAQRILSQDIFQGKKYYYDLIKERTDN</sequence>
<evidence type="ECO:0000313" key="3">
    <source>
        <dbReference type="Proteomes" id="UP001175147"/>
    </source>
</evidence>
<comment type="caution">
    <text evidence="2">The sequence shown here is derived from an EMBL/GenBank/DDBJ whole genome shotgun (WGS) entry which is preliminary data.</text>
</comment>